<dbReference type="GO" id="GO:0052655">
    <property type="term" value="F:L-valine-2-oxoglutarate transaminase activity"/>
    <property type="evidence" value="ECO:0007669"/>
    <property type="project" value="RHEA"/>
</dbReference>
<comment type="pathway">
    <text evidence="2">Amino-acid biosynthesis; L-isoleucine biosynthesis; L-isoleucine from 2-oxobutanoate: step 4/4.</text>
</comment>
<dbReference type="InterPro" id="IPR036038">
    <property type="entry name" value="Aminotransferase-like"/>
</dbReference>
<keyword evidence="19" id="KW-1185">Reference proteome</keyword>
<dbReference type="GO" id="GO:0052656">
    <property type="term" value="F:L-isoleucine-2-oxoglutarate transaminase activity"/>
    <property type="evidence" value="ECO:0007669"/>
    <property type="project" value="RHEA"/>
</dbReference>
<comment type="pathway">
    <text evidence="4">Amino-acid biosynthesis; L-leucine biosynthesis; L-leucine from 3-methyl-2-oxobutanoate: step 4/4.</text>
</comment>
<evidence type="ECO:0000256" key="13">
    <source>
        <dbReference type="ARBA" id="ARBA00048798"/>
    </source>
</evidence>
<dbReference type="FunFam" id="3.20.10.10:FF:000003">
    <property type="entry name" value="Branched-chain-amino-acid aminotransferase"/>
    <property type="match status" value="1"/>
</dbReference>
<dbReference type="GO" id="GO:0009082">
    <property type="term" value="P:branched-chain amino acid biosynthetic process"/>
    <property type="evidence" value="ECO:0007669"/>
    <property type="project" value="UniProtKB-KW"/>
</dbReference>
<dbReference type="NCBIfam" id="TIGR01123">
    <property type="entry name" value="ilvE_II"/>
    <property type="match status" value="1"/>
</dbReference>
<evidence type="ECO:0000256" key="16">
    <source>
        <dbReference type="RuleBase" id="RU004517"/>
    </source>
</evidence>
<evidence type="ECO:0000256" key="11">
    <source>
        <dbReference type="ARBA" id="ARBA00023304"/>
    </source>
</evidence>
<dbReference type="InterPro" id="IPR043132">
    <property type="entry name" value="BCAT-like_C"/>
</dbReference>
<evidence type="ECO:0000256" key="10">
    <source>
        <dbReference type="ARBA" id="ARBA00022946"/>
    </source>
</evidence>
<evidence type="ECO:0000313" key="19">
    <source>
        <dbReference type="Proteomes" id="UP000290289"/>
    </source>
</evidence>
<protein>
    <recommendedName>
        <fullName evidence="16">Branched-chain-amino-acid aminotransferase</fullName>
        <ecNumber evidence="16">2.6.1.42</ecNumber>
    </recommendedName>
</protein>
<evidence type="ECO:0000256" key="9">
    <source>
        <dbReference type="ARBA" id="ARBA00022898"/>
    </source>
</evidence>
<dbReference type="FunFam" id="3.30.470.10:FF:000003">
    <property type="entry name" value="Branched-chain-amino-acid aminotransferase"/>
    <property type="match status" value="1"/>
</dbReference>
<comment type="caution">
    <text evidence="18">The sequence shown here is derived from an EMBL/GenBank/DDBJ whole genome shotgun (WGS) entry which is preliminary data.</text>
</comment>
<comment type="catalytic activity">
    <reaction evidence="13 16">
        <text>L-isoleucine + 2-oxoglutarate = (S)-3-methyl-2-oxopentanoate + L-glutamate</text>
        <dbReference type="Rhea" id="RHEA:24801"/>
        <dbReference type="ChEBI" id="CHEBI:16810"/>
        <dbReference type="ChEBI" id="CHEBI:29985"/>
        <dbReference type="ChEBI" id="CHEBI:35146"/>
        <dbReference type="ChEBI" id="CHEBI:58045"/>
        <dbReference type="EC" id="2.6.1.42"/>
    </reaction>
</comment>
<sequence length="776" mass="85416">MLLMMLQQLLLAPSSLRPAAPITTSATSLRAVTPSGVAHEYVRTTSHSVPKFALQTSELPDTTWDTLGFNKPMSTDYMFVMKSSKDANFLDGGLQRFEKIEFNPAACVLNYGQGIIEELKAYKKHDGSILLFHLEEHGLRMRTGAERLCMPAPTVEQFVEAVKATVLANRRWVPPRSKGFLHIRPLLIGNGPVLSLTPAPEFTFLIYVSPMGNYFEGGLQPINLVVENEIHRAVHGGAGSVKAIGNYGAAQEDAKANGFSDVLYFDSVHKRYIEETSTANIFLVKDNVISTPALHEGTILPGITRNSVIEIARIEGYQVEERLVSFEELFEADEVFCTGNAVLTPVRSITYLDKRVSYLETGPGGVVFAFWVVRFRGRQRDNTNHDSKDDKLVRSLGVASSLSPSSKNLGVYRCFGTVASPNAEQASDPFEYSYDLDKHEYADVDWDNLGFGLVQTDYMYVMKCSYDGKFEQGQLRRYGNIELNPAAGVLNYGQAIYEGTKAHRKKDGNLLLFRPDQNAMRMKIGAERMCMPSLSVDQFIDAVKQTAQANKRWVPPPGKGSLYIRPLLLGSGPILGLAPSPEYTFLTYASPVRNYFKEGSAPLNVYVEEEYDRASRGGAGGVKTITNYAPVLKALTRAKSKGFSDVLYLDSVHNKNLEEVSSCNIFIVKGNVISTPATSGTILSGVTRRSIIEIARDYGYQVEERVIPVEELSEADEVFCTGTAVGVAPVGSITYQGKRMEYKTGAGTACPQLYSTLVGIQTGQIGDKKGWIVEIG</sequence>
<dbReference type="PANTHER" id="PTHR42825:SF29">
    <property type="entry name" value="BRANCHED-CHAIN-AMINO-ACID AMINOTRANSFERASE"/>
    <property type="match status" value="1"/>
</dbReference>
<reference evidence="18 19" key="1">
    <citation type="submission" date="2018-10" db="EMBL/GenBank/DDBJ databases">
        <title>A high-quality apple genome assembly.</title>
        <authorList>
            <person name="Hu J."/>
        </authorList>
    </citation>
    <scope>NUCLEOTIDE SEQUENCE [LARGE SCALE GENOMIC DNA]</scope>
    <source>
        <strain evidence="19">cv. HFTH1</strain>
        <tissue evidence="18">Young leaf</tissue>
    </source>
</reference>
<keyword evidence="6 16" id="KW-0032">Aminotransferase</keyword>
<dbReference type="GO" id="GO:0052654">
    <property type="term" value="F:L-leucine-2-oxoglutarate transaminase activity"/>
    <property type="evidence" value="ECO:0007669"/>
    <property type="project" value="RHEA"/>
</dbReference>
<organism evidence="18 19">
    <name type="scientific">Malus domestica</name>
    <name type="common">Apple</name>
    <name type="synonym">Pyrus malus</name>
    <dbReference type="NCBI Taxonomy" id="3750"/>
    <lineage>
        <taxon>Eukaryota</taxon>
        <taxon>Viridiplantae</taxon>
        <taxon>Streptophyta</taxon>
        <taxon>Embryophyta</taxon>
        <taxon>Tracheophyta</taxon>
        <taxon>Spermatophyta</taxon>
        <taxon>Magnoliopsida</taxon>
        <taxon>eudicotyledons</taxon>
        <taxon>Gunneridae</taxon>
        <taxon>Pentapetalae</taxon>
        <taxon>rosids</taxon>
        <taxon>fabids</taxon>
        <taxon>Rosales</taxon>
        <taxon>Rosaceae</taxon>
        <taxon>Amygdaloideae</taxon>
        <taxon>Maleae</taxon>
        <taxon>Malus</taxon>
    </lineage>
</organism>
<comment type="catalytic activity">
    <reaction evidence="12 16">
        <text>L-valine + 2-oxoglutarate = 3-methyl-2-oxobutanoate + L-glutamate</text>
        <dbReference type="Rhea" id="RHEA:24813"/>
        <dbReference type="ChEBI" id="CHEBI:11851"/>
        <dbReference type="ChEBI" id="CHEBI:16810"/>
        <dbReference type="ChEBI" id="CHEBI:29985"/>
        <dbReference type="ChEBI" id="CHEBI:57762"/>
        <dbReference type="EC" id="2.6.1.42"/>
    </reaction>
</comment>
<comment type="cofactor">
    <cofactor evidence="1 15">
        <name>pyridoxal 5'-phosphate</name>
        <dbReference type="ChEBI" id="CHEBI:597326"/>
    </cofactor>
</comment>
<keyword evidence="7 16" id="KW-0028">Amino-acid biosynthesis</keyword>
<feature type="signal peptide" evidence="17">
    <location>
        <begin position="1"/>
        <end position="21"/>
    </location>
</feature>
<keyword evidence="11 16" id="KW-0100">Branched-chain amino acid biosynthesis</keyword>
<evidence type="ECO:0000256" key="5">
    <source>
        <dbReference type="ARBA" id="ARBA00009320"/>
    </source>
</evidence>
<dbReference type="PANTHER" id="PTHR42825">
    <property type="entry name" value="AMINO ACID AMINOTRANSFERASE"/>
    <property type="match status" value="1"/>
</dbReference>
<dbReference type="EMBL" id="RDQH01000341">
    <property type="protein sequence ID" value="RXH72922.1"/>
    <property type="molecule type" value="Genomic_DNA"/>
</dbReference>
<dbReference type="GO" id="GO:0008652">
    <property type="term" value="P:amino acid biosynthetic process"/>
    <property type="evidence" value="ECO:0007669"/>
    <property type="project" value="UniProtKB-KW"/>
</dbReference>
<comment type="pathway">
    <text evidence="3">Amino-acid biosynthesis; L-valine biosynthesis; L-valine from pyruvate: step 4/4.</text>
</comment>
<evidence type="ECO:0000256" key="17">
    <source>
        <dbReference type="SAM" id="SignalP"/>
    </source>
</evidence>
<dbReference type="CDD" id="cd01557">
    <property type="entry name" value="BCAT_beta_family"/>
    <property type="match status" value="2"/>
</dbReference>
<dbReference type="SUPFAM" id="SSF56752">
    <property type="entry name" value="D-aminoacid aminotransferase-like PLP-dependent enzymes"/>
    <property type="match status" value="2"/>
</dbReference>
<keyword evidence="10" id="KW-0809">Transit peptide</keyword>
<evidence type="ECO:0000256" key="8">
    <source>
        <dbReference type="ARBA" id="ARBA00022679"/>
    </source>
</evidence>
<dbReference type="InterPro" id="IPR043131">
    <property type="entry name" value="BCAT-like_N"/>
</dbReference>
<dbReference type="InterPro" id="IPR001544">
    <property type="entry name" value="Aminotrans_IV"/>
</dbReference>
<dbReference type="PROSITE" id="PS00770">
    <property type="entry name" value="AA_TRANSFER_CLASS_4"/>
    <property type="match status" value="2"/>
</dbReference>
<evidence type="ECO:0000313" key="18">
    <source>
        <dbReference type="EMBL" id="RXH72922.1"/>
    </source>
</evidence>
<keyword evidence="9 15" id="KW-0663">Pyridoxal phosphate</keyword>
<name>A0A498HSH0_MALDO</name>
<dbReference type="EC" id="2.6.1.42" evidence="16"/>
<comment type="similarity">
    <text evidence="5 16">Belongs to the class-IV pyridoxal-phosphate-dependent aminotransferase family.</text>
</comment>
<evidence type="ECO:0000256" key="2">
    <source>
        <dbReference type="ARBA" id="ARBA00004824"/>
    </source>
</evidence>
<evidence type="ECO:0000256" key="7">
    <source>
        <dbReference type="ARBA" id="ARBA00022605"/>
    </source>
</evidence>
<proteinExistence type="inferred from homology"/>
<accession>A0A498HSH0</accession>
<dbReference type="NCBIfam" id="NF009897">
    <property type="entry name" value="PRK13357.1"/>
    <property type="match status" value="1"/>
</dbReference>
<keyword evidence="17" id="KW-0732">Signal</keyword>
<dbReference type="InterPro" id="IPR005786">
    <property type="entry name" value="B_amino_transII"/>
</dbReference>
<comment type="catalytic activity">
    <reaction evidence="14 16">
        <text>L-leucine + 2-oxoglutarate = 4-methyl-2-oxopentanoate + L-glutamate</text>
        <dbReference type="Rhea" id="RHEA:18321"/>
        <dbReference type="ChEBI" id="CHEBI:16810"/>
        <dbReference type="ChEBI" id="CHEBI:17865"/>
        <dbReference type="ChEBI" id="CHEBI:29985"/>
        <dbReference type="ChEBI" id="CHEBI:57427"/>
        <dbReference type="EC" id="2.6.1.42"/>
    </reaction>
</comment>
<dbReference type="InterPro" id="IPR018300">
    <property type="entry name" value="Aminotrans_IV_CS"/>
</dbReference>
<evidence type="ECO:0000256" key="4">
    <source>
        <dbReference type="ARBA" id="ARBA00005072"/>
    </source>
</evidence>
<evidence type="ECO:0000256" key="1">
    <source>
        <dbReference type="ARBA" id="ARBA00001933"/>
    </source>
</evidence>
<feature type="chain" id="PRO_5019791270" description="Branched-chain-amino-acid aminotransferase" evidence="17">
    <location>
        <begin position="22"/>
        <end position="776"/>
    </location>
</feature>
<dbReference type="Gene3D" id="3.30.470.10">
    <property type="match status" value="2"/>
</dbReference>
<dbReference type="Pfam" id="PF01063">
    <property type="entry name" value="Aminotran_4"/>
    <property type="match status" value="2"/>
</dbReference>
<evidence type="ECO:0000256" key="12">
    <source>
        <dbReference type="ARBA" id="ARBA00048212"/>
    </source>
</evidence>
<evidence type="ECO:0000256" key="3">
    <source>
        <dbReference type="ARBA" id="ARBA00004931"/>
    </source>
</evidence>
<dbReference type="InterPro" id="IPR033939">
    <property type="entry name" value="BCAT_family"/>
</dbReference>
<evidence type="ECO:0000256" key="14">
    <source>
        <dbReference type="ARBA" id="ARBA00049229"/>
    </source>
</evidence>
<keyword evidence="8 16" id="KW-0808">Transferase</keyword>
<dbReference type="AlphaFoldDB" id="A0A498HSH0"/>
<dbReference type="STRING" id="3750.A0A498HSH0"/>
<gene>
    <name evidence="18" type="ORF">DVH24_012606</name>
</gene>
<dbReference type="Gene3D" id="3.20.10.10">
    <property type="entry name" value="D-amino Acid Aminotransferase, subunit A, domain 2"/>
    <property type="match status" value="2"/>
</dbReference>
<evidence type="ECO:0000256" key="15">
    <source>
        <dbReference type="RuleBase" id="RU004516"/>
    </source>
</evidence>
<evidence type="ECO:0000256" key="6">
    <source>
        <dbReference type="ARBA" id="ARBA00022576"/>
    </source>
</evidence>
<dbReference type="GO" id="GO:0005737">
    <property type="term" value="C:cytoplasm"/>
    <property type="evidence" value="ECO:0007669"/>
    <property type="project" value="UniProtKB-ARBA"/>
</dbReference>
<dbReference type="Proteomes" id="UP000290289">
    <property type="component" value="Chromosome 15"/>
</dbReference>